<dbReference type="GO" id="GO:0006813">
    <property type="term" value="P:potassium ion transport"/>
    <property type="evidence" value="ECO:0007669"/>
    <property type="project" value="InterPro"/>
</dbReference>
<feature type="domain" description="RCK N-terminal" evidence="8">
    <location>
        <begin position="402"/>
        <end position="519"/>
    </location>
</feature>
<dbReference type="InterPro" id="IPR036291">
    <property type="entry name" value="NAD(P)-bd_dom_sf"/>
</dbReference>
<evidence type="ECO:0000313" key="9">
    <source>
        <dbReference type="EMBL" id="OGC52072.1"/>
    </source>
</evidence>
<dbReference type="GO" id="GO:0015297">
    <property type="term" value="F:antiporter activity"/>
    <property type="evidence" value="ECO:0007669"/>
    <property type="project" value="InterPro"/>
</dbReference>
<organism evidence="9 10">
    <name type="scientific">candidate division WWE3 bacterium RIFCSPLOWO2_01_FULL_39_13</name>
    <dbReference type="NCBI Taxonomy" id="1802624"/>
    <lineage>
        <taxon>Bacteria</taxon>
        <taxon>Katanobacteria</taxon>
    </lineage>
</organism>
<feature type="transmembrane region" description="Helical" evidence="7">
    <location>
        <begin position="350"/>
        <end position="369"/>
    </location>
</feature>
<keyword evidence="5 7" id="KW-1133">Transmembrane helix</keyword>
<keyword evidence="3" id="KW-0813">Transport</keyword>
<evidence type="ECO:0000256" key="6">
    <source>
        <dbReference type="ARBA" id="ARBA00023136"/>
    </source>
</evidence>
<evidence type="ECO:0000256" key="3">
    <source>
        <dbReference type="ARBA" id="ARBA00022448"/>
    </source>
</evidence>
<feature type="transmembrane region" description="Helical" evidence="7">
    <location>
        <begin position="285"/>
        <end position="311"/>
    </location>
</feature>
<accession>A0A1F4V4E4</accession>
<dbReference type="PROSITE" id="PS51201">
    <property type="entry name" value="RCK_N"/>
    <property type="match status" value="1"/>
</dbReference>
<dbReference type="Pfam" id="PF02254">
    <property type="entry name" value="TrkA_N"/>
    <property type="match status" value="1"/>
</dbReference>
<keyword evidence="6 7" id="KW-0472">Membrane</keyword>
<feature type="transmembrane region" description="Helical" evidence="7">
    <location>
        <begin position="30"/>
        <end position="47"/>
    </location>
</feature>
<dbReference type="Pfam" id="PF00999">
    <property type="entry name" value="Na_H_Exchanger"/>
    <property type="match status" value="1"/>
</dbReference>
<feature type="transmembrane region" description="Helical" evidence="7">
    <location>
        <begin position="6"/>
        <end position="25"/>
    </location>
</feature>
<dbReference type="STRING" id="1802624.A2982_02530"/>
<dbReference type="InterPro" id="IPR038770">
    <property type="entry name" value="Na+/solute_symporter_sf"/>
</dbReference>
<dbReference type="Proteomes" id="UP000178771">
    <property type="component" value="Unassembled WGS sequence"/>
</dbReference>
<evidence type="ECO:0000313" key="10">
    <source>
        <dbReference type="Proteomes" id="UP000178771"/>
    </source>
</evidence>
<dbReference type="InterPro" id="IPR006153">
    <property type="entry name" value="Cation/H_exchanger_TM"/>
</dbReference>
<dbReference type="EMBL" id="MEVH01000006">
    <property type="protein sequence ID" value="OGC52072.1"/>
    <property type="molecule type" value="Genomic_DNA"/>
</dbReference>
<dbReference type="Gene3D" id="3.40.50.720">
    <property type="entry name" value="NAD(P)-binding Rossmann-like Domain"/>
    <property type="match status" value="1"/>
</dbReference>
<sequence>MPAFFLEITIALVLASFLGALASFFKQPLVFGYILAGLIIGPVFSTFSRQEIFASFAQVGIALLLFLVGLELKFRELAGFSKKIPLITFIQVLLTFLSVFAVAKYLNLSQTNAVLLALVTVFSSTALVVKLLSDKRDLDSLYGQVTVGILILQDLIAIAVLIVLSQLGNFTPTFIISSIILKGLTLIILVILLKEFLLASIFDKLAKNLEILFLGALAYAFMMAALANFLDFSPSAGAFLAGLSLANTREEYQIASRIRPLRDFFLVIFFVFLGTQISLSNLKVIFNQALVISLAIILVKLISVTLSMLYLGFRKRTALFTGLSLAQISEFSLVLILVLASFQLVEKETVSLVTLVSLITFAVSSYLVIFDRKIINYLSPLLSLFERRNPNEKIQKEEGELKDHVVLIGCGRLGSTLISLFKKKKVPLLVVDFNPYIVERVSNQGINTLFGDITDPDIVEAASLSKAKLIVSTVFDKEDNLEILEILKKRGDRIAKIVTAPTEKEALELYERGANYVIIPRILGGERIVELLLRSWKKDVNLERLKKSHFKELKERIGNN</sequence>
<comment type="subcellular location">
    <subcellularLocation>
        <location evidence="1">Membrane</location>
        <topology evidence="1">Multi-pass membrane protein</topology>
    </subcellularLocation>
</comment>
<keyword evidence="4 7" id="KW-0812">Transmembrane</keyword>
<protein>
    <recommendedName>
        <fullName evidence="8">RCK N-terminal domain-containing protein</fullName>
    </recommendedName>
</protein>
<evidence type="ECO:0000256" key="5">
    <source>
        <dbReference type="ARBA" id="ARBA00022989"/>
    </source>
</evidence>
<comment type="similarity">
    <text evidence="2">Belongs to the monovalent cation:proton antiporter 2 (CPA2) transporter (TC 2.A.37) family.</text>
</comment>
<dbReference type="InterPro" id="IPR003148">
    <property type="entry name" value="RCK_N"/>
</dbReference>
<proteinExistence type="inferred from homology"/>
<evidence type="ECO:0000256" key="2">
    <source>
        <dbReference type="ARBA" id="ARBA00005551"/>
    </source>
</evidence>
<evidence type="ECO:0000259" key="8">
    <source>
        <dbReference type="PROSITE" id="PS51201"/>
    </source>
</evidence>
<feature type="transmembrane region" description="Helical" evidence="7">
    <location>
        <begin position="112"/>
        <end position="133"/>
    </location>
</feature>
<comment type="caution">
    <text evidence="9">The sequence shown here is derived from an EMBL/GenBank/DDBJ whole genome shotgun (WGS) entry which is preliminary data.</text>
</comment>
<dbReference type="Gene3D" id="1.20.1530.20">
    <property type="match status" value="1"/>
</dbReference>
<feature type="transmembrane region" description="Helical" evidence="7">
    <location>
        <begin position="174"/>
        <end position="193"/>
    </location>
</feature>
<evidence type="ECO:0000256" key="4">
    <source>
        <dbReference type="ARBA" id="ARBA00022692"/>
    </source>
</evidence>
<dbReference type="PANTHER" id="PTHR42751">
    <property type="entry name" value="SODIUM/HYDROGEN EXCHANGER FAMILY/TRKA DOMAIN PROTEIN"/>
    <property type="match status" value="1"/>
</dbReference>
<dbReference type="AlphaFoldDB" id="A0A1F4V4E4"/>
<feature type="transmembrane region" description="Helical" evidence="7">
    <location>
        <begin position="260"/>
        <end position="279"/>
    </location>
</feature>
<feature type="transmembrane region" description="Helical" evidence="7">
    <location>
        <begin position="318"/>
        <end position="344"/>
    </location>
</feature>
<dbReference type="GO" id="GO:0016020">
    <property type="term" value="C:membrane"/>
    <property type="evidence" value="ECO:0007669"/>
    <property type="project" value="UniProtKB-SubCell"/>
</dbReference>
<feature type="transmembrane region" description="Helical" evidence="7">
    <location>
        <begin position="205"/>
        <end position="226"/>
    </location>
</feature>
<dbReference type="GO" id="GO:1902600">
    <property type="term" value="P:proton transmembrane transport"/>
    <property type="evidence" value="ECO:0007669"/>
    <property type="project" value="InterPro"/>
</dbReference>
<feature type="transmembrane region" description="Helical" evidence="7">
    <location>
        <begin position="84"/>
        <end position="106"/>
    </location>
</feature>
<reference evidence="9 10" key="1">
    <citation type="journal article" date="2016" name="Nat. Commun.">
        <title>Thousands of microbial genomes shed light on interconnected biogeochemical processes in an aquifer system.</title>
        <authorList>
            <person name="Anantharaman K."/>
            <person name="Brown C.T."/>
            <person name="Hug L.A."/>
            <person name="Sharon I."/>
            <person name="Castelle C.J."/>
            <person name="Probst A.J."/>
            <person name="Thomas B.C."/>
            <person name="Singh A."/>
            <person name="Wilkins M.J."/>
            <person name="Karaoz U."/>
            <person name="Brodie E.L."/>
            <person name="Williams K.H."/>
            <person name="Hubbard S.S."/>
            <person name="Banfield J.F."/>
        </authorList>
    </citation>
    <scope>NUCLEOTIDE SEQUENCE [LARGE SCALE GENOMIC DNA]</scope>
</reference>
<evidence type="ECO:0000256" key="7">
    <source>
        <dbReference type="SAM" id="Phobius"/>
    </source>
</evidence>
<dbReference type="SUPFAM" id="SSF51735">
    <property type="entry name" value="NAD(P)-binding Rossmann-fold domains"/>
    <property type="match status" value="1"/>
</dbReference>
<gene>
    <name evidence="9" type="ORF">A2982_02530</name>
</gene>
<feature type="transmembrane region" description="Helical" evidence="7">
    <location>
        <begin position="145"/>
        <end position="168"/>
    </location>
</feature>
<feature type="transmembrane region" description="Helical" evidence="7">
    <location>
        <begin position="53"/>
        <end position="72"/>
    </location>
</feature>
<evidence type="ECO:0000256" key="1">
    <source>
        <dbReference type="ARBA" id="ARBA00004141"/>
    </source>
</evidence>
<dbReference type="PANTHER" id="PTHR42751:SF3">
    <property type="entry name" value="SODIUM_GLUTAMATE SYMPORTER"/>
    <property type="match status" value="1"/>
</dbReference>
<name>A0A1F4V4E4_UNCKA</name>